<dbReference type="InterPro" id="IPR027304">
    <property type="entry name" value="Trigger_fact/SurA_dom_sf"/>
</dbReference>
<dbReference type="InterPro" id="IPR000297">
    <property type="entry name" value="PPIase_PpiC"/>
</dbReference>
<dbReference type="Gene3D" id="3.10.50.40">
    <property type="match status" value="1"/>
</dbReference>
<dbReference type="InterPro" id="IPR046357">
    <property type="entry name" value="PPIase_dom_sf"/>
</dbReference>
<feature type="compositionally biased region" description="Low complexity" evidence="7">
    <location>
        <begin position="332"/>
        <end position="345"/>
    </location>
</feature>
<keyword evidence="5 6" id="KW-0413">Isomerase</keyword>
<dbReference type="Gene3D" id="1.10.4030.10">
    <property type="entry name" value="Porin chaperone SurA, peptide-binding domain"/>
    <property type="match status" value="1"/>
</dbReference>
<feature type="domain" description="PpiC" evidence="8">
    <location>
        <begin position="186"/>
        <end position="269"/>
    </location>
</feature>
<protein>
    <recommendedName>
        <fullName evidence="2">peptidylprolyl isomerase</fullName>
        <ecNumber evidence="2">5.2.1.8</ecNumber>
    </recommendedName>
</protein>
<evidence type="ECO:0000313" key="10">
    <source>
        <dbReference type="Proteomes" id="UP001210339"/>
    </source>
</evidence>
<keyword evidence="4 6" id="KW-0697">Rotamase</keyword>
<evidence type="ECO:0000313" key="9">
    <source>
        <dbReference type="EMBL" id="WBW49503.1"/>
    </source>
</evidence>
<comment type="catalytic activity">
    <reaction evidence="1">
        <text>[protein]-peptidylproline (omega=180) = [protein]-peptidylproline (omega=0)</text>
        <dbReference type="Rhea" id="RHEA:16237"/>
        <dbReference type="Rhea" id="RHEA-COMP:10747"/>
        <dbReference type="Rhea" id="RHEA-COMP:10748"/>
        <dbReference type="ChEBI" id="CHEBI:83833"/>
        <dbReference type="ChEBI" id="CHEBI:83834"/>
        <dbReference type="EC" id="5.2.1.8"/>
    </reaction>
</comment>
<dbReference type="SUPFAM" id="SSF54534">
    <property type="entry name" value="FKBP-like"/>
    <property type="match status" value="1"/>
</dbReference>
<dbReference type="EMBL" id="CP115667">
    <property type="protein sequence ID" value="WBW49503.1"/>
    <property type="molecule type" value="Genomic_DNA"/>
</dbReference>
<keyword evidence="10" id="KW-1185">Reference proteome</keyword>
<evidence type="ECO:0000259" key="8">
    <source>
        <dbReference type="PROSITE" id="PS50198"/>
    </source>
</evidence>
<keyword evidence="3" id="KW-0732">Signal</keyword>
<evidence type="ECO:0000256" key="3">
    <source>
        <dbReference type="ARBA" id="ARBA00022729"/>
    </source>
</evidence>
<proteinExistence type="predicted"/>
<organism evidence="9 10">
    <name type="scientific">Peptoniphilus equinus</name>
    <dbReference type="NCBI Taxonomy" id="3016343"/>
    <lineage>
        <taxon>Bacteria</taxon>
        <taxon>Bacillati</taxon>
        <taxon>Bacillota</taxon>
        <taxon>Tissierellia</taxon>
        <taxon>Tissierellales</taxon>
        <taxon>Peptoniphilaceae</taxon>
        <taxon>Peptoniphilus</taxon>
    </lineage>
</organism>
<dbReference type="InterPro" id="IPR050245">
    <property type="entry name" value="PrsA_foldase"/>
</dbReference>
<dbReference type="PANTHER" id="PTHR47245">
    <property type="entry name" value="PEPTIDYLPROLYL ISOMERASE"/>
    <property type="match status" value="1"/>
</dbReference>
<dbReference type="SUPFAM" id="SSF109998">
    <property type="entry name" value="Triger factor/SurA peptide-binding domain-like"/>
    <property type="match status" value="1"/>
</dbReference>
<dbReference type="PANTHER" id="PTHR47245:SF1">
    <property type="entry name" value="FOLDASE PROTEIN PRSA"/>
    <property type="match status" value="1"/>
</dbReference>
<dbReference type="Pfam" id="PF00639">
    <property type="entry name" value="Rotamase"/>
    <property type="match status" value="1"/>
</dbReference>
<sequence>MNLKKAVLGVSLSALLITVGCQQKKEGVAATVNGVDIPMEEFVKNYASQRNNLMLRGGSTDVFDEKAPNDPSRTIDEVVKENVLNDLVQINLIKQDAKTKGIEPDEKKAEEELAKIKEQVGGQENFDQQLKTTGANEAFYKEYFVNADLMSRYTQKLQEELKPTEEEMKTYYDEHQNDFFVADADHILVDDVDAANKLKKELDKGADFAQMAKENSTDPGSAEKGGKLGSFEAGTMVTEFEEVLPTLKKGEYSDPVKSQFGYHIIKLNDFQIKPFDEVKAKVEQAVVQEKFNTYIEKLQKDAKIDKYVDYKEAVEIPAELQLPKETLDSLKQAEQQAAQQAAEQNAKTDPNNAAASEQGTPADKTAENNVK</sequence>
<feature type="compositionally biased region" description="Polar residues" evidence="7">
    <location>
        <begin position="347"/>
        <end position="359"/>
    </location>
</feature>
<evidence type="ECO:0000256" key="7">
    <source>
        <dbReference type="SAM" id="MobiDB-lite"/>
    </source>
</evidence>
<reference evidence="9 10" key="1">
    <citation type="submission" date="2023-01" db="EMBL/GenBank/DDBJ databases">
        <authorList>
            <person name="Lee S.H."/>
            <person name="Jung H.S."/>
            <person name="Yun J.U."/>
        </authorList>
    </citation>
    <scope>NUCLEOTIDE SEQUENCE [LARGE SCALE GENOMIC DNA]</scope>
    <source>
        <strain evidence="9 10">CBA3646</strain>
    </source>
</reference>
<dbReference type="EC" id="5.2.1.8" evidence="2"/>
<accession>A0ABY7QRU5</accession>
<dbReference type="PROSITE" id="PS50198">
    <property type="entry name" value="PPIC_PPIASE_2"/>
    <property type="match status" value="1"/>
</dbReference>
<evidence type="ECO:0000256" key="1">
    <source>
        <dbReference type="ARBA" id="ARBA00000971"/>
    </source>
</evidence>
<evidence type="ECO:0000256" key="6">
    <source>
        <dbReference type="PROSITE-ProRule" id="PRU00278"/>
    </source>
</evidence>
<dbReference type="Pfam" id="PF13624">
    <property type="entry name" value="SurA_N_3"/>
    <property type="match status" value="1"/>
</dbReference>
<evidence type="ECO:0000256" key="4">
    <source>
        <dbReference type="ARBA" id="ARBA00023110"/>
    </source>
</evidence>
<dbReference type="PROSITE" id="PS51257">
    <property type="entry name" value="PROKAR_LIPOPROTEIN"/>
    <property type="match status" value="1"/>
</dbReference>
<dbReference type="RefSeq" id="WP_271191033.1">
    <property type="nucleotide sequence ID" value="NZ_CP115667.1"/>
</dbReference>
<evidence type="ECO:0000256" key="2">
    <source>
        <dbReference type="ARBA" id="ARBA00013194"/>
    </source>
</evidence>
<dbReference type="GO" id="GO:0003755">
    <property type="term" value="F:peptidyl-prolyl cis-trans isomerase activity"/>
    <property type="evidence" value="ECO:0007669"/>
    <property type="project" value="UniProtKB-EC"/>
</dbReference>
<name>A0ABY7QRU5_9FIRM</name>
<evidence type="ECO:0000256" key="5">
    <source>
        <dbReference type="ARBA" id="ARBA00023235"/>
    </source>
</evidence>
<gene>
    <name evidence="9" type="ORF">O6R05_05705</name>
</gene>
<feature type="region of interest" description="Disordered" evidence="7">
    <location>
        <begin position="327"/>
        <end position="371"/>
    </location>
</feature>
<dbReference type="Proteomes" id="UP001210339">
    <property type="component" value="Chromosome"/>
</dbReference>